<evidence type="ECO:0000256" key="1">
    <source>
        <dbReference type="SAM" id="MobiDB-lite"/>
    </source>
</evidence>
<name>K1XK25_MARBU</name>
<organism evidence="2 3">
    <name type="scientific">Marssonina brunnea f. sp. multigermtubi (strain MB_m1)</name>
    <name type="common">Marssonina leaf spot fungus</name>
    <dbReference type="NCBI Taxonomy" id="1072389"/>
    <lineage>
        <taxon>Eukaryota</taxon>
        <taxon>Fungi</taxon>
        <taxon>Dikarya</taxon>
        <taxon>Ascomycota</taxon>
        <taxon>Pezizomycotina</taxon>
        <taxon>Leotiomycetes</taxon>
        <taxon>Helotiales</taxon>
        <taxon>Drepanopezizaceae</taxon>
        <taxon>Drepanopeziza</taxon>
    </lineage>
</organism>
<dbReference type="GeneID" id="18764943"/>
<reference evidence="2 3" key="1">
    <citation type="journal article" date="2012" name="BMC Genomics">
        <title>Sequencing the genome of Marssonina brunnea reveals fungus-poplar co-evolution.</title>
        <authorList>
            <person name="Zhu S."/>
            <person name="Cao Y.-Z."/>
            <person name="Jiang C."/>
            <person name="Tan B.-Y."/>
            <person name="Wang Z."/>
            <person name="Feng S."/>
            <person name="Zhang L."/>
            <person name="Su X.-H."/>
            <person name="Brejova B."/>
            <person name="Vinar T."/>
            <person name="Xu M."/>
            <person name="Wang M.-X."/>
            <person name="Zhang S.-G."/>
            <person name="Huang M.-R."/>
            <person name="Wu R."/>
            <person name="Zhou Y."/>
        </authorList>
    </citation>
    <scope>NUCLEOTIDE SEQUENCE [LARGE SCALE GENOMIC DNA]</scope>
    <source>
        <strain evidence="2 3">MB_m1</strain>
    </source>
</reference>
<dbReference type="EMBL" id="JH921454">
    <property type="protein sequence ID" value="EKD12779.1"/>
    <property type="molecule type" value="Genomic_DNA"/>
</dbReference>
<sequence>MASPCCYSKPQPLYSFIDPSGVHNSWDDHFFTRVGPAPGRQWQRVYYSQMPDWELKLMRKRNPEKPKFLIEHIRRDKGHLEGSSREMALLDKHPHLLPFVKRCDVHDLPDNSPWSSQNYAQRARGRYCVHERAAPGYQPGGRPQEVDNKTSKGLWLTQRRPSVSSASLSHGRSNAVDELPAREAPSTPEARLSNLTRIDYTPKYNGTQPRMPERAVITSIGQAIGDWWAKTTSSLLRENEPPESIASPPDPSPSPSSSSNFLTRSRADHYVSQALQNPPDLRVLRVQLPTQMEQDARTFDADAEQLRRMWLPVEPQPRVDPRTFGGAYNLAGTPGDVARAAQAPPQTRSSTSHNSLNSSSVPIRAHAVSDIELAAFQEWLRRWREGES</sequence>
<evidence type="ECO:0000313" key="2">
    <source>
        <dbReference type="EMBL" id="EKD12779.1"/>
    </source>
</evidence>
<feature type="compositionally biased region" description="Low complexity" evidence="1">
    <location>
        <begin position="349"/>
        <end position="359"/>
    </location>
</feature>
<proteinExistence type="predicted"/>
<evidence type="ECO:0000313" key="3">
    <source>
        <dbReference type="Proteomes" id="UP000006753"/>
    </source>
</evidence>
<dbReference type="RefSeq" id="XP_007296897.1">
    <property type="nucleotide sequence ID" value="XM_007296835.1"/>
</dbReference>
<dbReference type="AlphaFoldDB" id="K1XK25"/>
<gene>
    <name evidence="2" type="ORF">MBM_09008</name>
</gene>
<dbReference type="InParanoid" id="K1XK25"/>
<feature type="region of interest" description="Disordered" evidence="1">
    <location>
        <begin position="158"/>
        <end position="209"/>
    </location>
</feature>
<keyword evidence="3" id="KW-1185">Reference proteome</keyword>
<protein>
    <submittedName>
        <fullName evidence="2">Uncharacterized protein</fullName>
    </submittedName>
</protein>
<accession>K1XK25</accession>
<feature type="region of interest" description="Disordered" evidence="1">
    <location>
        <begin position="338"/>
        <end position="359"/>
    </location>
</feature>
<feature type="compositionally biased region" description="Polar residues" evidence="1">
    <location>
        <begin position="159"/>
        <end position="172"/>
    </location>
</feature>
<dbReference type="Proteomes" id="UP000006753">
    <property type="component" value="Unassembled WGS sequence"/>
</dbReference>
<dbReference type="OrthoDB" id="10410313at2759"/>
<dbReference type="KEGG" id="mbe:MBM_09008"/>
<dbReference type="HOGENOM" id="CLU_711887_0_0_1"/>
<feature type="region of interest" description="Disordered" evidence="1">
    <location>
        <begin position="236"/>
        <end position="262"/>
    </location>
</feature>